<sequence length="176" mass="20152">MNYIDIIEQRQQKKRKILVEQTDVLLEPLKTALEQASHKVQVLFAFRCVESLKEVLDDFHTDHGLLKRALENGRRWARGEIKMTLVRPDILAIHQLAKETTSPILTAYLHAYAQGLSVIHTPKHALGLPIYELTGLILQQPNNLSLLEEKVRTYLHLLNEAKAQPFTGTWAKFIQG</sequence>
<accession>A0ABT2Y5F6</accession>
<dbReference type="InterPro" id="IPR048667">
    <property type="entry name" value="Imm5-like"/>
</dbReference>
<reference evidence="2" key="1">
    <citation type="submission" date="2022-09" db="EMBL/GenBank/DDBJ databases">
        <title>Novel Mycoplasma species identified in domestic and wild animals.</title>
        <authorList>
            <person name="Volokhov D.V."/>
            <person name="Furtak V.A."/>
            <person name="Zagorodnyaya T.A."/>
        </authorList>
    </citation>
    <scope>NUCLEOTIDE SEQUENCE</scope>
    <source>
        <strain evidence="2">Oakley</strain>
    </source>
</reference>
<dbReference type="EMBL" id="JAOVQM010000002">
    <property type="protein sequence ID" value="MCV2231966.1"/>
    <property type="molecule type" value="Genomic_DNA"/>
</dbReference>
<evidence type="ECO:0000313" key="2">
    <source>
        <dbReference type="EMBL" id="MCV2231966.1"/>
    </source>
</evidence>
<evidence type="ECO:0000313" key="3">
    <source>
        <dbReference type="Proteomes" id="UP001177160"/>
    </source>
</evidence>
<dbReference type="RefSeq" id="WP_263608119.1">
    <property type="nucleotide sequence ID" value="NZ_JAOVQM010000002.1"/>
</dbReference>
<comment type="caution">
    <text evidence="2">The sequence shown here is derived from an EMBL/GenBank/DDBJ whole genome shotgun (WGS) entry which is preliminary data.</text>
</comment>
<organism evidence="2 3">
    <name type="scientific">Paracholeplasma manati</name>
    <dbReference type="NCBI Taxonomy" id="591373"/>
    <lineage>
        <taxon>Bacteria</taxon>
        <taxon>Bacillati</taxon>
        <taxon>Mycoplasmatota</taxon>
        <taxon>Mollicutes</taxon>
        <taxon>Acholeplasmatales</taxon>
        <taxon>Acholeplasmataceae</taxon>
        <taxon>Paracholeplasma</taxon>
    </lineage>
</organism>
<dbReference type="Proteomes" id="UP001177160">
    <property type="component" value="Unassembled WGS sequence"/>
</dbReference>
<feature type="domain" description="Imm-5-like" evidence="1">
    <location>
        <begin position="32"/>
        <end position="146"/>
    </location>
</feature>
<proteinExistence type="predicted"/>
<name>A0ABT2Y5F6_9MOLU</name>
<protein>
    <recommendedName>
        <fullName evidence="1">Imm-5-like domain-containing protein</fullName>
    </recommendedName>
</protein>
<evidence type="ECO:0000259" key="1">
    <source>
        <dbReference type="Pfam" id="PF21805"/>
    </source>
</evidence>
<dbReference type="Pfam" id="PF21805">
    <property type="entry name" value="Imm5_like"/>
    <property type="match status" value="1"/>
</dbReference>
<keyword evidence="3" id="KW-1185">Reference proteome</keyword>
<gene>
    <name evidence="2" type="ORF">N7548_03900</name>
</gene>